<reference evidence="2" key="1">
    <citation type="journal article" date="2015" name="MBio">
        <title>Genome-resolved metagenomic analysis reveals roles for candidate phyla and other microbial community members in biogeochemical transformations in oil reservoirs.</title>
        <authorList>
            <person name="Hu P."/>
            <person name="Tom L."/>
            <person name="Singh A."/>
            <person name="Thomas B.C."/>
            <person name="Baker B.J."/>
            <person name="Piceno Y.M."/>
            <person name="Andersen G.L."/>
            <person name="Banfield J.F."/>
        </authorList>
    </citation>
    <scope>NUCLEOTIDE SEQUENCE [LARGE SCALE GENOMIC DNA]</scope>
    <source>
        <strain evidence="2">56_747</strain>
    </source>
</reference>
<dbReference type="PATRIC" id="fig|301375.6.peg.435"/>
<dbReference type="Pfam" id="PF03266">
    <property type="entry name" value="NTPase_1"/>
    <property type="match status" value="1"/>
</dbReference>
<dbReference type="InterPro" id="IPR004948">
    <property type="entry name" value="Nuc-triphosphatase_THEP1"/>
</dbReference>
<accession>A0A124G380</accession>
<evidence type="ECO:0000313" key="1">
    <source>
        <dbReference type="EMBL" id="KUK44428.1"/>
    </source>
</evidence>
<dbReference type="EMBL" id="LGFT01000025">
    <property type="protein sequence ID" value="KUK44428.1"/>
    <property type="molecule type" value="Genomic_DNA"/>
</dbReference>
<sequence length="124" mass="13098">MSKRIAITGTPRLGKSTLLIKILARLGCRAGGLLTQEAPARWREGGFELLDLIGGEVGTLASIEGVGSRLGRYRIHPLDLENIGAKAVERTVEVAEGVVIDGGRADGAILREVRQSGGVGSRIR</sequence>
<name>A0A124G380_9EURY</name>
<dbReference type="GO" id="GO:0017111">
    <property type="term" value="F:ribonucleoside triphosphate phosphatase activity"/>
    <property type="evidence" value="ECO:0007669"/>
    <property type="project" value="InterPro"/>
</dbReference>
<dbReference type="SUPFAM" id="SSF52540">
    <property type="entry name" value="P-loop containing nucleoside triphosphate hydrolases"/>
    <property type="match status" value="1"/>
</dbReference>
<dbReference type="Proteomes" id="UP000057043">
    <property type="component" value="Unassembled WGS sequence"/>
</dbReference>
<reference evidence="3 4" key="2">
    <citation type="journal article" date="2015" name="MBio">
        <title>Genome-Resolved Metagenomic Analysis Reveals Roles for Candidate Phyla and Other Microbial Community Members in Biogeochemical Transformations in Oil Reservoirs.</title>
        <authorList>
            <person name="Hu P."/>
            <person name="Tom L."/>
            <person name="Singh A."/>
            <person name="Thomas B.C."/>
            <person name="Baker B.J."/>
            <person name="Piceno Y.M."/>
            <person name="Andersen G.L."/>
            <person name="Banfield J.F."/>
        </authorList>
    </citation>
    <scope>NUCLEOTIDE SEQUENCE [LARGE SCALE GENOMIC DNA]</scope>
    <source>
        <strain evidence="1">57_489</strain>
    </source>
</reference>
<gene>
    <name evidence="1" type="ORF">XD72_1173</name>
    <name evidence="2" type="ORF">XE07_1358</name>
</gene>
<dbReference type="AlphaFoldDB" id="A0A124G380"/>
<dbReference type="Gene3D" id="3.40.50.300">
    <property type="entry name" value="P-loop containing nucleotide triphosphate hydrolases"/>
    <property type="match status" value="1"/>
</dbReference>
<comment type="caution">
    <text evidence="2">The sequence shown here is derived from an EMBL/GenBank/DDBJ whole genome shotgun (WGS) entry which is preliminary data.</text>
</comment>
<evidence type="ECO:0000313" key="3">
    <source>
        <dbReference type="Proteomes" id="UP000053961"/>
    </source>
</evidence>
<proteinExistence type="predicted"/>
<organism evidence="2 3">
    <name type="scientific">Methanothrix harundinacea</name>
    <dbReference type="NCBI Taxonomy" id="301375"/>
    <lineage>
        <taxon>Archaea</taxon>
        <taxon>Methanobacteriati</taxon>
        <taxon>Methanobacteriota</taxon>
        <taxon>Stenosarchaea group</taxon>
        <taxon>Methanomicrobia</taxon>
        <taxon>Methanotrichales</taxon>
        <taxon>Methanotrichaceae</taxon>
        <taxon>Methanothrix</taxon>
    </lineage>
</organism>
<evidence type="ECO:0000313" key="2">
    <source>
        <dbReference type="EMBL" id="KUK96086.1"/>
    </source>
</evidence>
<evidence type="ECO:0000313" key="4">
    <source>
        <dbReference type="Proteomes" id="UP000057043"/>
    </source>
</evidence>
<dbReference type="InterPro" id="IPR027417">
    <property type="entry name" value="P-loop_NTPase"/>
</dbReference>
<dbReference type="Proteomes" id="UP000053961">
    <property type="component" value="Unassembled WGS sequence"/>
</dbReference>
<protein>
    <submittedName>
        <fullName evidence="2">Nucleoside-triphosphatase</fullName>
    </submittedName>
</protein>
<dbReference type="EMBL" id="LGHB01000020">
    <property type="protein sequence ID" value="KUK96086.1"/>
    <property type="molecule type" value="Genomic_DNA"/>
</dbReference>